<proteinExistence type="predicted"/>
<dbReference type="InterPro" id="IPR011600">
    <property type="entry name" value="Pept_C14_caspase"/>
</dbReference>
<dbReference type="SMART" id="SM00671">
    <property type="entry name" value="SEL1"/>
    <property type="match status" value="4"/>
</dbReference>
<dbReference type="AlphaFoldDB" id="A0A1G8K9B6"/>
<dbReference type="InterPro" id="IPR011990">
    <property type="entry name" value="TPR-like_helical_dom_sf"/>
</dbReference>
<dbReference type="SUPFAM" id="SSF81901">
    <property type="entry name" value="HCP-like"/>
    <property type="match status" value="1"/>
</dbReference>
<dbReference type="EMBL" id="FNEK01000002">
    <property type="protein sequence ID" value="SDI39410.1"/>
    <property type="molecule type" value="Genomic_DNA"/>
</dbReference>
<dbReference type="OrthoDB" id="9816009at2"/>
<reference evidence="2 3" key="1">
    <citation type="submission" date="2016-10" db="EMBL/GenBank/DDBJ databases">
        <authorList>
            <person name="de Groot N.N."/>
        </authorList>
    </citation>
    <scope>NUCLEOTIDE SEQUENCE [LARGE SCALE GENOMIC DNA]</scope>
    <source>
        <strain evidence="2 3">DSM 25294</strain>
    </source>
</reference>
<dbReference type="STRING" id="571298.SAMN04488026_1002169"/>
<dbReference type="Pfam" id="PF00656">
    <property type="entry name" value="Peptidase_C14"/>
    <property type="match status" value="1"/>
</dbReference>
<evidence type="ECO:0000313" key="2">
    <source>
        <dbReference type="EMBL" id="SDI39410.1"/>
    </source>
</evidence>
<name>A0A1G8K9B6_9RHOB</name>
<dbReference type="InterPro" id="IPR001309">
    <property type="entry name" value="Pept_C14_p20"/>
</dbReference>
<protein>
    <submittedName>
        <fullName evidence="2">Uncharacterized protein, contains caspase domain</fullName>
    </submittedName>
</protein>
<dbReference type="Proteomes" id="UP000199382">
    <property type="component" value="Unassembled WGS sequence"/>
</dbReference>
<organism evidence="2 3">
    <name type="scientific">Aliiruegeria lutimaris</name>
    <dbReference type="NCBI Taxonomy" id="571298"/>
    <lineage>
        <taxon>Bacteria</taxon>
        <taxon>Pseudomonadati</taxon>
        <taxon>Pseudomonadota</taxon>
        <taxon>Alphaproteobacteria</taxon>
        <taxon>Rhodobacterales</taxon>
        <taxon>Roseobacteraceae</taxon>
        <taxon>Aliiruegeria</taxon>
    </lineage>
</organism>
<dbReference type="PROSITE" id="PS50208">
    <property type="entry name" value="CASPASE_P20"/>
    <property type="match status" value="1"/>
</dbReference>
<dbReference type="InterPro" id="IPR052039">
    <property type="entry name" value="Caspase-related_regulators"/>
</dbReference>
<dbReference type="GO" id="GO:0004197">
    <property type="term" value="F:cysteine-type endopeptidase activity"/>
    <property type="evidence" value="ECO:0007669"/>
    <property type="project" value="InterPro"/>
</dbReference>
<dbReference type="GO" id="GO:0006508">
    <property type="term" value="P:proteolysis"/>
    <property type="evidence" value="ECO:0007669"/>
    <property type="project" value="InterPro"/>
</dbReference>
<feature type="domain" description="Caspase family p20" evidence="1">
    <location>
        <begin position="23"/>
        <end position="152"/>
    </location>
</feature>
<evidence type="ECO:0000259" key="1">
    <source>
        <dbReference type="PROSITE" id="PS50208"/>
    </source>
</evidence>
<dbReference type="RefSeq" id="WP_093148552.1">
    <property type="nucleotide sequence ID" value="NZ_FNEK01000002.1"/>
</dbReference>
<keyword evidence="3" id="KW-1185">Reference proteome</keyword>
<dbReference type="SUPFAM" id="SSF52129">
    <property type="entry name" value="Caspase-like"/>
    <property type="match status" value="1"/>
</dbReference>
<sequence>MSILTRILFAIALVAPLPALGAADRVALVIGMGKYEHVEPLDNPVRDATAVAETLEDIGFKVTELVDAPLQTLLKTMEDFAFRSETAELALIYFAGHGVQVQGENFLLPVDVQPRSNDDLRRQAISLDSLLAVVDRARKMRIVILDACRNNPFGGGISLASSEEQVDATGARGLVMAGGGLAASAPDRGTLVAYAAKDGNVALDGAGTNSPFARALIETLPQPGLEISLMFRQVRDKVLQDTGNRQEPYSYGSLSGVPFYLAGPAEGQEALPVDDLVTAWSSLPKEREPELVALAETGDTRSMVALAARRLNRGGDFRPADAVSWYSRAAEAGDPQAQFELARLYEEGVLVQPDPARAKALYMASADQEYADALNDVGFFYFHGMLGFDPDVSKAMEYFERAANQRHPKAQHNFAVLIDRGQVPGKGSEDAADYLYAALRAGVTEVLVTLQQKPELFTRETRAALQRRLQERDFYTGAIDGSFGPGTNRGLRRAYGLEE</sequence>
<dbReference type="InterPro" id="IPR029030">
    <property type="entry name" value="Caspase-like_dom_sf"/>
</dbReference>
<dbReference type="Pfam" id="PF08238">
    <property type="entry name" value="Sel1"/>
    <property type="match status" value="3"/>
</dbReference>
<evidence type="ECO:0000313" key="3">
    <source>
        <dbReference type="Proteomes" id="UP000199382"/>
    </source>
</evidence>
<dbReference type="PANTHER" id="PTHR22576:SF37">
    <property type="entry name" value="MUCOSA-ASSOCIATED LYMPHOID TISSUE LYMPHOMA TRANSLOCATION PROTEIN 1"/>
    <property type="match status" value="1"/>
</dbReference>
<dbReference type="Gene3D" id="3.40.50.1460">
    <property type="match status" value="1"/>
</dbReference>
<dbReference type="Gene3D" id="1.25.40.10">
    <property type="entry name" value="Tetratricopeptide repeat domain"/>
    <property type="match status" value="1"/>
</dbReference>
<dbReference type="PANTHER" id="PTHR22576">
    <property type="entry name" value="MUCOSA ASSOCIATED LYMPHOID TISSUE LYMPHOMA TRANSLOCATION PROTEIN 1/PARACASPASE"/>
    <property type="match status" value="1"/>
</dbReference>
<dbReference type="InterPro" id="IPR006597">
    <property type="entry name" value="Sel1-like"/>
</dbReference>
<accession>A0A1G8K9B6</accession>
<gene>
    <name evidence="2" type="ORF">SAMN04488026_1002169</name>
</gene>